<comment type="pathway">
    <text evidence="1 7 8">Cofactor biosynthesis; NAD(+) biosynthesis; NAD(+) from deamido-NAD(+) (L-Gln route): step 1/1.</text>
</comment>
<dbReference type="Pfam" id="PF00795">
    <property type="entry name" value="CN_hydrolase"/>
    <property type="match status" value="1"/>
</dbReference>
<evidence type="ECO:0000256" key="4">
    <source>
        <dbReference type="ARBA" id="ARBA00022741"/>
    </source>
</evidence>
<reference evidence="11 12" key="1">
    <citation type="submission" date="2020-07" db="EMBL/GenBank/DDBJ databases">
        <title>Draft whole-genome sequence of Heliobacterium chlorum DSM 3682, type strain.</title>
        <authorList>
            <person name="Kyndt J.A."/>
            <person name="Meyer T.E."/>
            <person name="Imhoff J.F."/>
        </authorList>
    </citation>
    <scope>NUCLEOTIDE SEQUENCE [LARGE SCALE GENOMIC DNA]</scope>
    <source>
        <strain evidence="11 12">DSM 3682</strain>
    </source>
</reference>
<dbReference type="PANTHER" id="PTHR23090:SF9">
    <property type="entry name" value="GLUTAMINE-DEPENDENT NAD(+) SYNTHETASE"/>
    <property type="match status" value="1"/>
</dbReference>
<dbReference type="InterPro" id="IPR036526">
    <property type="entry name" value="C-N_Hydrolase_sf"/>
</dbReference>
<evidence type="ECO:0000256" key="7">
    <source>
        <dbReference type="HAMAP-Rule" id="MF_02090"/>
    </source>
</evidence>
<dbReference type="HAMAP" id="MF_02090">
    <property type="entry name" value="NadE_glutamine_dep"/>
    <property type="match status" value="1"/>
</dbReference>
<dbReference type="PROSITE" id="PS50263">
    <property type="entry name" value="CN_HYDROLASE"/>
    <property type="match status" value="1"/>
</dbReference>
<feature type="binding site" evidence="7">
    <location>
        <position position="405"/>
    </location>
    <ligand>
        <name>ATP</name>
        <dbReference type="ChEBI" id="CHEBI:30616"/>
    </ligand>
</feature>
<dbReference type="Proteomes" id="UP000617402">
    <property type="component" value="Unassembled WGS sequence"/>
</dbReference>
<keyword evidence="3 7" id="KW-0436">Ligase</keyword>
<comment type="catalytic activity">
    <reaction evidence="7 8">
        <text>deamido-NAD(+) + L-glutamine + ATP + H2O = L-glutamate + AMP + diphosphate + NAD(+) + H(+)</text>
        <dbReference type="Rhea" id="RHEA:24384"/>
        <dbReference type="ChEBI" id="CHEBI:15377"/>
        <dbReference type="ChEBI" id="CHEBI:15378"/>
        <dbReference type="ChEBI" id="CHEBI:29985"/>
        <dbReference type="ChEBI" id="CHEBI:30616"/>
        <dbReference type="ChEBI" id="CHEBI:33019"/>
        <dbReference type="ChEBI" id="CHEBI:57540"/>
        <dbReference type="ChEBI" id="CHEBI:58359"/>
        <dbReference type="ChEBI" id="CHEBI:58437"/>
        <dbReference type="ChEBI" id="CHEBI:456215"/>
        <dbReference type="EC" id="6.3.5.1"/>
    </reaction>
</comment>
<evidence type="ECO:0000256" key="8">
    <source>
        <dbReference type="PIRNR" id="PIRNR006630"/>
    </source>
</evidence>
<dbReference type="CDD" id="cd00553">
    <property type="entry name" value="NAD_synthase"/>
    <property type="match status" value="1"/>
</dbReference>
<evidence type="ECO:0000256" key="2">
    <source>
        <dbReference type="ARBA" id="ARBA00007145"/>
    </source>
</evidence>
<feature type="binding site" evidence="7">
    <location>
        <position position="410"/>
    </location>
    <ligand>
        <name>deamido-NAD(+)</name>
        <dbReference type="ChEBI" id="CHEBI:58437"/>
        <note>ligand shared between two neighboring subunits</note>
    </ligand>
</feature>
<dbReference type="SUPFAM" id="SSF56317">
    <property type="entry name" value="Carbon-nitrogen hydrolase"/>
    <property type="match status" value="1"/>
</dbReference>
<keyword evidence="5 7" id="KW-0067">ATP-binding</keyword>
<dbReference type="SUPFAM" id="SSF52402">
    <property type="entry name" value="Adenine nucleotide alpha hydrolases-like"/>
    <property type="match status" value="1"/>
</dbReference>
<dbReference type="InterPro" id="IPR003010">
    <property type="entry name" value="C-N_Hydrolase"/>
</dbReference>
<dbReference type="EMBL" id="JACVHF010000003">
    <property type="protein sequence ID" value="MBC9783974.1"/>
    <property type="molecule type" value="Genomic_DNA"/>
</dbReference>
<feature type="binding site" evidence="7">
    <location>
        <position position="121"/>
    </location>
    <ligand>
        <name>L-glutamine</name>
        <dbReference type="ChEBI" id="CHEBI:58359"/>
    </ligand>
</feature>
<dbReference type="InterPro" id="IPR014445">
    <property type="entry name" value="Gln-dep_NAD_synthase"/>
</dbReference>
<dbReference type="GO" id="GO:0003952">
    <property type="term" value="F:NAD+ synthase (glutamine-hydrolyzing) activity"/>
    <property type="evidence" value="ECO:0007669"/>
    <property type="project" value="UniProtKB-EC"/>
</dbReference>
<evidence type="ECO:0000259" key="10">
    <source>
        <dbReference type="PROSITE" id="PS50263"/>
    </source>
</evidence>
<evidence type="ECO:0000256" key="1">
    <source>
        <dbReference type="ARBA" id="ARBA00005188"/>
    </source>
</evidence>
<protein>
    <recommendedName>
        <fullName evidence="7 8">Glutamine-dependent NAD(+) synthetase</fullName>
        <ecNumber evidence="7 8">6.3.5.1</ecNumber>
    </recommendedName>
    <alternativeName>
        <fullName evidence="7 8">NAD(+) synthase [glutamine-hydrolyzing]</fullName>
    </alternativeName>
</protein>
<comment type="similarity">
    <text evidence="2 7 8">In the C-terminal section; belongs to the NAD synthetase family.</text>
</comment>
<keyword evidence="12" id="KW-1185">Reference proteome</keyword>
<feature type="active site" description="For glutaminase activity" evidence="7">
    <location>
        <position position="115"/>
    </location>
</feature>
<dbReference type="RefSeq" id="WP_188039094.1">
    <property type="nucleotide sequence ID" value="NZ_JACVHF010000003.1"/>
</dbReference>
<keyword evidence="4 7" id="KW-0547">Nucleotide-binding</keyword>
<proteinExistence type="inferred from homology"/>
<gene>
    <name evidence="7" type="primary">nadE</name>
    <name evidence="11" type="ORF">H1S01_05545</name>
</gene>
<organism evidence="11 12">
    <name type="scientific">Heliobacterium chlorum</name>
    <dbReference type="NCBI Taxonomy" id="2698"/>
    <lineage>
        <taxon>Bacteria</taxon>
        <taxon>Bacillati</taxon>
        <taxon>Bacillota</taxon>
        <taxon>Clostridia</taxon>
        <taxon>Eubacteriales</taxon>
        <taxon>Heliobacteriaceae</taxon>
        <taxon>Heliobacterium</taxon>
    </lineage>
</organism>
<dbReference type="NCBIfam" id="NF010588">
    <property type="entry name" value="PRK13981.1"/>
    <property type="match status" value="1"/>
</dbReference>
<evidence type="ECO:0000313" key="12">
    <source>
        <dbReference type="Proteomes" id="UP000617402"/>
    </source>
</evidence>
<feature type="binding site" evidence="7">
    <location>
        <position position="189"/>
    </location>
    <ligand>
        <name>L-glutamine</name>
        <dbReference type="ChEBI" id="CHEBI:58359"/>
    </ligand>
</feature>
<dbReference type="PANTHER" id="PTHR23090">
    <property type="entry name" value="NH 3 /GLUTAMINE-DEPENDENT NAD + SYNTHETASE"/>
    <property type="match status" value="1"/>
</dbReference>
<accession>A0ABR7SZK7</accession>
<feature type="domain" description="CN hydrolase" evidence="10">
    <location>
        <begin position="1"/>
        <end position="262"/>
    </location>
</feature>
<dbReference type="InterPro" id="IPR003694">
    <property type="entry name" value="NAD_synthase"/>
</dbReference>
<dbReference type="Pfam" id="PF02540">
    <property type="entry name" value="NAD_synthase"/>
    <property type="match status" value="1"/>
</dbReference>
<dbReference type="InterPro" id="IPR014729">
    <property type="entry name" value="Rossmann-like_a/b/a_fold"/>
</dbReference>
<evidence type="ECO:0000256" key="5">
    <source>
        <dbReference type="ARBA" id="ARBA00022840"/>
    </source>
</evidence>
<dbReference type="PIRSF" id="PIRSF006630">
    <property type="entry name" value="NADS_GAT"/>
    <property type="match status" value="1"/>
</dbReference>
<keyword evidence="6 7" id="KW-0520">NAD</keyword>
<dbReference type="InterPro" id="IPR022310">
    <property type="entry name" value="NAD/GMP_synthase"/>
</dbReference>
<feature type="active site" description="Nucleophile; for glutaminase activity" evidence="7">
    <location>
        <position position="151"/>
    </location>
</feature>
<dbReference type="Gene3D" id="3.60.110.10">
    <property type="entry name" value="Carbon-nitrogen hydrolase"/>
    <property type="match status" value="1"/>
</dbReference>
<comment type="caution">
    <text evidence="7">Lacks conserved residue(s) required for the propagation of feature annotation.</text>
</comment>
<dbReference type="EC" id="6.3.5.1" evidence="7 8"/>
<dbReference type="Gene3D" id="3.40.50.620">
    <property type="entry name" value="HUPs"/>
    <property type="match status" value="1"/>
</dbReference>
<feature type="active site" description="Proton acceptor; for glutaminase activity" evidence="7">
    <location>
        <position position="41"/>
    </location>
</feature>
<feature type="binding site" evidence="7">
    <location>
        <position position="195"/>
    </location>
    <ligand>
        <name>L-glutamine</name>
        <dbReference type="ChEBI" id="CHEBI:58359"/>
    </ligand>
</feature>
<evidence type="ECO:0000256" key="9">
    <source>
        <dbReference type="RuleBase" id="RU003811"/>
    </source>
</evidence>
<dbReference type="CDD" id="cd07570">
    <property type="entry name" value="GAT_Gln-NAD-synth"/>
    <property type="match status" value="1"/>
</dbReference>
<feature type="binding site" evidence="7">
    <location>
        <position position="381"/>
    </location>
    <ligand>
        <name>deamido-NAD(+)</name>
        <dbReference type="ChEBI" id="CHEBI:58437"/>
        <note>ligand shared between two neighboring subunits</note>
    </ligand>
</feature>
<evidence type="ECO:0000313" key="11">
    <source>
        <dbReference type="EMBL" id="MBC9783974.1"/>
    </source>
</evidence>
<feature type="binding site" evidence="7">
    <location>
        <position position="520"/>
    </location>
    <ligand>
        <name>deamido-NAD(+)</name>
        <dbReference type="ChEBI" id="CHEBI:58437"/>
        <note>ligand shared between two neighboring subunits</note>
    </ligand>
</feature>
<dbReference type="NCBIfam" id="TIGR00552">
    <property type="entry name" value="nadE"/>
    <property type="match status" value="1"/>
</dbReference>
<feature type="binding site" evidence="7">
    <location>
        <begin position="298"/>
        <end position="305"/>
    </location>
    <ligand>
        <name>ATP</name>
        <dbReference type="ChEBI" id="CHEBI:30616"/>
    </ligand>
</feature>
<evidence type="ECO:0000256" key="6">
    <source>
        <dbReference type="ARBA" id="ARBA00023027"/>
    </source>
</evidence>
<comment type="caution">
    <text evidence="11">The sequence shown here is derived from an EMBL/GenBank/DDBJ whole genome shotgun (WGS) entry which is preliminary data.</text>
</comment>
<comment type="similarity">
    <text evidence="9">Belongs to the NAD synthetase family.</text>
</comment>
<evidence type="ECO:0000256" key="3">
    <source>
        <dbReference type="ARBA" id="ARBA00022598"/>
    </source>
</evidence>
<name>A0ABR7SZK7_HELCL</name>
<sequence length="547" mass="60540">MKITIAQLNPIVGDIDGNYAKALAAWEQASQEGSDLIVLPELFLTGYPPKDLLEFPWFIERVEEAVTKLIRQSVKYPTTAILLGAPLSSGLSAGKGLHNAALLIYRGEILQRQAKSLLPTYDVFDEDRYFDGAEEVKVVPFKGEKLGISVCEDAWNDASFWPQKRFYDRDPIEELVTQGATILLNISASPFTMGKEEIRYQIIRNHAGKHGVPMIYVNQVGGNDELVFDGRSMAIDHQGRPLTVCPSFREHHETIDTTSLGTEGFFTAEEPVSTVYEALVLGIRDYLSKCGFKKAVLGLSGGIDSAVTYCLAATALGTENILGISMPSPYSSLGSVEDSRILAENLQAPFRVIPISDIYHSYLFTLAKQFGQTKPDLTEENLQARIRGNVLMAFSNKYGYLLLSTGNKSELATGYCTLYGDMSGGLSVLADVPKTLVYQLADYINRDREIIPQAIIDKAPSAELRPNQKDQDTLPPYPVLDKILYYYIEEGLSAAQIVQQGFEPETVQWVIGTVNRNEYKRRQAAPGLKVTSKAFGIGRRMPMAAKY</sequence>
<comment type="function">
    <text evidence="7">Catalyzes the ATP-dependent amidation of deamido-NAD to form NAD. Uses L-glutamine as a nitrogen source.</text>
</comment>